<evidence type="ECO:0000313" key="1">
    <source>
        <dbReference type="EMBL" id="PSF39459.1"/>
    </source>
</evidence>
<gene>
    <name evidence="1" type="ORF">C7H19_01335</name>
</gene>
<name>A0A2T1M3P4_9CHRO</name>
<dbReference type="EMBL" id="PXOH01000001">
    <property type="protein sequence ID" value="PSF39459.1"/>
    <property type="molecule type" value="Genomic_DNA"/>
</dbReference>
<proteinExistence type="predicted"/>
<accession>A0A2T1M3P4</accession>
<dbReference type="OrthoDB" id="452859at2"/>
<sequence length="180" mass="20898">MNWVFLLQRESDRYWQPIQTPILEVEECKYRIIGQTNRSNLCVEVRVNIKPFESSFEMKRNTYFRRTNSEGLIIILPYTYFFAGLWELSCCSDAMSELMGVNWRVSQQIYSIPKISYLALPNTDSNPCLEATDFNLFEPVPTHQTLPVSSSTTKVLPPKLNLSSERIARKSPELPNLPLR</sequence>
<organism evidence="1 2">
    <name type="scientific">Aphanothece hegewaldii CCALA 016</name>
    <dbReference type="NCBI Taxonomy" id="2107694"/>
    <lineage>
        <taxon>Bacteria</taxon>
        <taxon>Bacillati</taxon>
        <taxon>Cyanobacteriota</taxon>
        <taxon>Cyanophyceae</taxon>
        <taxon>Oscillatoriophycideae</taxon>
        <taxon>Chroococcales</taxon>
        <taxon>Aphanothecaceae</taxon>
        <taxon>Aphanothece</taxon>
    </lineage>
</organism>
<protein>
    <submittedName>
        <fullName evidence="1">Uncharacterized protein</fullName>
    </submittedName>
</protein>
<dbReference type="RefSeq" id="WP_106455080.1">
    <property type="nucleotide sequence ID" value="NZ_PXOH01000001.1"/>
</dbReference>
<reference evidence="1 2" key="1">
    <citation type="submission" date="2018-03" db="EMBL/GenBank/DDBJ databases">
        <title>The ancient ancestry and fast evolution of plastids.</title>
        <authorList>
            <person name="Moore K.R."/>
            <person name="Magnabosco C."/>
            <person name="Momper L."/>
            <person name="Gold D.A."/>
            <person name="Bosak T."/>
            <person name="Fournier G.P."/>
        </authorList>
    </citation>
    <scope>NUCLEOTIDE SEQUENCE [LARGE SCALE GENOMIC DNA]</scope>
    <source>
        <strain evidence="1 2">CCALA 016</strain>
    </source>
</reference>
<comment type="caution">
    <text evidence="1">The sequence shown here is derived from an EMBL/GenBank/DDBJ whole genome shotgun (WGS) entry which is preliminary data.</text>
</comment>
<dbReference type="Proteomes" id="UP000239001">
    <property type="component" value="Unassembled WGS sequence"/>
</dbReference>
<dbReference type="AlphaFoldDB" id="A0A2T1M3P4"/>
<reference evidence="1 2" key="2">
    <citation type="submission" date="2018-03" db="EMBL/GenBank/DDBJ databases">
        <authorList>
            <person name="Keele B.F."/>
        </authorList>
    </citation>
    <scope>NUCLEOTIDE SEQUENCE [LARGE SCALE GENOMIC DNA]</scope>
    <source>
        <strain evidence="1 2">CCALA 016</strain>
    </source>
</reference>
<keyword evidence="2" id="KW-1185">Reference proteome</keyword>
<evidence type="ECO:0000313" key="2">
    <source>
        <dbReference type="Proteomes" id="UP000239001"/>
    </source>
</evidence>